<dbReference type="OrthoDB" id="193708at2157"/>
<accession>Q0W2G6</accession>
<name>Q0W2G6_METAR</name>
<sequence>MHPAEHEPEILSHNTIQDFIKLSKLLSDQKYTMLKPNTIDMVAVLLLAAANNEELFFDVVAWGEHTRLASKATFSRRKNYLEGLGVIYEENVRAQYGRPRIRLRINNDRFKELFKLEEDGLAEPEPAEPRH</sequence>
<dbReference type="KEGG" id="rci:RCIX2331"/>
<feature type="domain" description="Transcriptional regulator TbsP-like C-terminal" evidence="1">
    <location>
        <begin position="16"/>
        <end position="113"/>
    </location>
</feature>
<dbReference type="STRING" id="351160.RCIX2331"/>
<evidence type="ECO:0000313" key="3">
    <source>
        <dbReference type="Proteomes" id="UP000000663"/>
    </source>
</evidence>
<evidence type="ECO:0000259" key="1">
    <source>
        <dbReference type="Pfam" id="PF23336"/>
    </source>
</evidence>
<dbReference type="Pfam" id="PF23336">
    <property type="entry name" value="HTH_TbsP_C"/>
    <property type="match status" value="1"/>
</dbReference>
<reference evidence="2 3" key="1">
    <citation type="journal article" date="2006" name="Science">
        <title>Genome of rice cluster I archaea -- the key methane producers in the rice rhizosphere.</title>
        <authorList>
            <person name="Erkel C."/>
            <person name="Kube M."/>
            <person name="Reinhardt R."/>
            <person name="Liesack W."/>
        </authorList>
    </citation>
    <scope>NUCLEOTIDE SEQUENCE [LARGE SCALE GENOMIC DNA]</scope>
    <source>
        <strain evidence="3">DSM 22066 / NBRC 105507 / MRE50</strain>
    </source>
</reference>
<protein>
    <recommendedName>
        <fullName evidence="1">Transcriptional regulator TbsP-like C-terminal domain-containing protein</fullName>
    </recommendedName>
</protein>
<dbReference type="GeneID" id="5144057"/>
<dbReference type="InterPro" id="IPR056163">
    <property type="entry name" value="TbsP_C"/>
</dbReference>
<proteinExistence type="predicted"/>
<dbReference type="RefSeq" id="WP_012035154.1">
    <property type="nucleotide sequence ID" value="NC_009464.1"/>
</dbReference>
<organism evidence="2 3">
    <name type="scientific">Methanocella arvoryzae (strain DSM 22066 / NBRC 105507 / MRE50)</name>
    <dbReference type="NCBI Taxonomy" id="351160"/>
    <lineage>
        <taxon>Archaea</taxon>
        <taxon>Methanobacteriati</taxon>
        <taxon>Methanobacteriota</taxon>
        <taxon>Stenosarchaea group</taxon>
        <taxon>Methanomicrobia</taxon>
        <taxon>Methanocellales</taxon>
        <taxon>Methanocellaceae</taxon>
        <taxon>Methanocella</taxon>
    </lineage>
</organism>
<keyword evidence="3" id="KW-1185">Reference proteome</keyword>
<dbReference type="EMBL" id="AM114193">
    <property type="protein sequence ID" value="CAJ37427.1"/>
    <property type="molecule type" value="Genomic_DNA"/>
</dbReference>
<evidence type="ECO:0000313" key="2">
    <source>
        <dbReference type="EMBL" id="CAJ37427.1"/>
    </source>
</evidence>
<dbReference type="Proteomes" id="UP000000663">
    <property type="component" value="Chromosome"/>
</dbReference>
<dbReference type="eggNOG" id="arCOG04626">
    <property type="taxonomic scope" value="Archaea"/>
</dbReference>
<gene>
    <name evidence="2" type="ORF">RCIX2331</name>
</gene>
<dbReference type="AlphaFoldDB" id="Q0W2G6"/>